<dbReference type="GO" id="GO:0012505">
    <property type="term" value="C:endomembrane system"/>
    <property type="evidence" value="ECO:0007669"/>
    <property type="project" value="UniProtKB-SubCell"/>
</dbReference>
<protein>
    <submittedName>
        <fullName evidence="7">MFS transporter, DHA2 family, multidrug resistance protein</fullName>
    </submittedName>
</protein>
<keyword evidence="5 6" id="KW-0472">Membrane</keyword>
<comment type="subcellular location">
    <subcellularLocation>
        <location evidence="1">Endomembrane system</location>
        <topology evidence="1">Multi-pass membrane protein</topology>
    </subcellularLocation>
</comment>
<dbReference type="Pfam" id="PF07690">
    <property type="entry name" value="MFS_1"/>
    <property type="match status" value="1"/>
</dbReference>
<proteinExistence type="predicted"/>
<name>A0A1G8YBK2_9GAMM</name>
<dbReference type="AlphaFoldDB" id="A0A1G8YBK2"/>
<evidence type="ECO:0000313" key="8">
    <source>
        <dbReference type="Proteomes" id="UP000199527"/>
    </source>
</evidence>
<feature type="transmembrane region" description="Helical" evidence="6">
    <location>
        <begin position="478"/>
        <end position="499"/>
    </location>
</feature>
<feature type="transmembrane region" description="Helical" evidence="6">
    <location>
        <begin position="266"/>
        <end position="286"/>
    </location>
</feature>
<feature type="transmembrane region" description="Helical" evidence="6">
    <location>
        <begin position="46"/>
        <end position="66"/>
    </location>
</feature>
<keyword evidence="4 6" id="KW-1133">Transmembrane helix</keyword>
<keyword evidence="3 6" id="KW-0812">Transmembrane</keyword>
<dbReference type="InterPro" id="IPR036259">
    <property type="entry name" value="MFS_trans_sf"/>
</dbReference>
<keyword evidence="8" id="KW-1185">Reference proteome</keyword>
<feature type="transmembrane region" description="Helical" evidence="6">
    <location>
        <begin position="225"/>
        <end position="245"/>
    </location>
</feature>
<evidence type="ECO:0000256" key="3">
    <source>
        <dbReference type="ARBA" id="ARBA00022692"/>
    </source>
</evidence>
<dbReference type="OrthoDB" id="6247488at2"/>
<feature type="transmembrane region" description="Helical" evidence="6">
    <location>
        <begin position="159"/>
        <end position="181"/>
    </location>
</feature>
<feature type="transmembrane region" description="Helical" evidence="6">
    <location>
        <begin position="127"/>
        <end position="147"/>
    </location>
</feature>
<evidence type="ECO:0000256" key="5">
    <source>
        <dbReference type="ARBA" id="ARBA00023136"/>
    </source>
</evidence>
<gene>
    <name evidence="7" type="ORF">SAMN04488540_11730</name>
</gene>
<organism evidence="7 8">
    <name type="scientific">Ferrimonas sediminum</name>
    <dbReference type="NCBI Taxonomy" id="718193"/>
    <lineage>
        <taxon>Bacteria</taxon>
        <taxon>Pseudomonadati</taxon>
        <taxon>Pseudomonadota</taxon>
        <taxon>Gammaproteobacteria</taxon>
        <taxon>Alteromonadales</taxon>
        <taxon>Ferrimonadaceae</taxon>
        <taxon>Ferrimonas</taxon>
    </lineage>
</organism>
<feature type="transmembrane region" description="Helical" evidence="6">
    <location>
        <begin position="333"/>
        <end position="352"/>
    </location>
</feature>
<feature type="transmembrane region" description="Helical" evidence="6">
    <location>
        <begin position="193"/>
        <end position="213"/>
    </location>
</feature>
<sequence length="506" mass="53792">MAVRSLPTLLLTVLLLLPQGLSSGIYSAGSGEIAAALGLSADEASWLNVLYMLGQILSLPLSAWLARQWGSRTLLRAAALVGTVATLATLLAPTQWHWPAWFLHGVCASAMLLLAHRVVLGNLSFSAISVVQAVMSLVVVLIPLGLYPLLMGQLAEAGLWHWAFALQLIPYLALLYWVRFGPWPWPEQAERHCFNWVQAGLLAGALTAVTLLLLKGERYNWFDDLRVTALAGLTLALGGLAVLAIRRGWGRGSLLEPQVLALPSARVGMVNAAVAGFAVMGATMLTSGFVTGTLGYSHAQLGQLELVSFGGMLLGALVAVRVTYFPGGQPDKVVPLGVLMMVIACVLLTSSSGDSGLSDLWPAMLLKGLAVGILNVTVVIHILRSLPKVYLLQGVAWFYLFRTLGSMLSIAEFSRLKTLEAANATSVLGSYFNPASDSFQRYAHSLSRGLGTSEDVTSVLLSGALKGQVASVASINSFQWLILSIGCCGLLMVSAKVWAAKQTAKQ</sequence>
<dbReference type="PANTHER" id="PTHR23501">
    <property type="entry name" value="MAJOR FACILITATOR SUPERFAMILY"/>
    <property type="match status" value="1"/>
</dbReference>
<dbReference type="InterPro" id="IPR011701">
    <property type="entry name" value="MFS"/>
</dbReference>
<dbReference type="RefSeq" id="WP_090367292.1">
    <property type="nucleotide sequence ID" value="NZ_FNEM01000017.1"/>
</dbReference>
<dbReference type="EMBL" id="FNEM01000017">
    <property type="protein sequence ID" value="SDK00242.1"/>
    <property type="molecule type" value="Genomic_DNA"/>
</dbReference>
<feature type="transmembrane region" description="Helical" evidence="6">
    <location>
        <begin position="306"/>
        <end position="326"/>
    </location>
</feature>
<feature type="transmembrane region" description="Helical" evidence="6">
    <location>
        <begin position="98"/>
        <end position="115"/>
    </location>
</feature>
<dbReference type="Gene3D" id="1.20.1250.20">
    <property type="entry name" value="MFS general substrate transporter like domains"/>
    <property type="match status" value="1"/>
</dbReference>
<dbReference type="GO" id="GO:0022857">
    <property type="term" value="F:transmembrane transporter activity"/>
    <property type="evidence" value="ECO:0007669"/>
    <property type="project" value="InterPro"/>
</dbReference>
<evidence type="ECO:0000256" key="2">
    <source>
        <dbReference type="ARBA" id="ARBA00022448"/>
    </source>
</evidence>
<dbReference type="SUPFAM" id="SSF103473">
    <property type="entry name" value="MFS general substrate transporter"/>
    <property type="match status" value="1"/>
</dbReference>
<evidence type="ECO:0000256" key="4">
    <source>
        <dbReference type="ARBA" id="ARBA00022989"/>
    </source>
</evidence>
<feature type="transmembrane region" description="Helical" evidence="6">
    <location>
        <begin position="364"/>
        <end position="383"/>
    </location>
</feature>
<dbReference type="GO" id="GO:0005886">
    <property type="term" value="C:plasma membrane"/>
    <property type="evidence" value="ECO:0007669"/>
    <property type="project" value="TreeGrafter"/>
</dbReference>
<dbReference type="Proteomes" id="UP000199527">
    <property type="component" value="Unassembled WGS sequence"/>
</dbReference>
<evidence type="ECO:0000313" key="7">
    <source>
        <dbReference type="EMBL" id="SDK00242.1"/>
    </source>
</evidence>
<evidence type="ECO:0000256" key="1">
    <source>
        <dbReference type="ARBA" id="ARBA00004127"/>
    </source>
</evidence>
<feature type="transmembrane region" description="Helical" evidence="6">
    <location>
        <begin position="73"/>
        <end position="92"/>
    </location>
</feature>
<evidence type="ECO:0000256" key="6">
    <source>
        <dbReference type="SAM" id="Phobius"/>
    </source>
</evidence>
<dbReference type="PANTHER" id="PTHR23501:SF191">
    <property type="entry name" value="VACUOLAR BASIC AMINO ACID TRANSPORTER 4"/>
    <property type="match status" value="1"/>
</dbReference>
<accession>A0A1G8YBK2</accession>
<feature type="transmembrane region" description="Helical" evidence="6">
    <location>
        <begin position="390"/>
        <end position="411"/>
    </location>
</feature>
<reference evidence="8" key="1">
    <citation type="submission" date="2016-10" db="EMBL/GenBank/DDBJ databases">
        <authorList>
            <person name="Varghese N."/>
            <person name="Submissions S."/>
        </authorList>
    </citation>
    <scope>NUCLEOTIDE SEQUENCE [LARGE SCALE GENOMIC DNA]</scope>
    <source>
        <strain evidence="8">DSM 23317</strain>
    </source>
</reference>
<keyword evidence="2" id="KW-0813">Transport</keyword>